<dbReference type="OrthoDB" id="347244at2759"/>
<comment type="caution">
    <text evidence="1">The sequence shown here is derived from an EMBL/GenBank/DDBJ whole genome shotgun (WGS) entry which is preliminary data.</text>
</comment>
<dbReference type="AlphaFoldDB" id="A0A3S1BAG5"/>
<feature type="non-terminal residue" evidence="1">
    <location>
        <position position="102"/>
    </location>
</feature>
<dbReference type="Proteomes" id="UP000271974">
    <property type="component" value="Unassembled WGS sequence"/>
</dbReference>
<reference evidence="1 2" key="1">
    <citation type="submission" date="2019-01" db="EMBL/GenBank/DDBJ databases">
        <title>A draft genome assembly of the solar-powered sea slug Elysia chlorotica.</title>
        <authorList>
            <person name="Cai H."/>
            <person name="Li Q."/>
            <person name="Fang X."/>
            <person name="Li J."/>
            <person name="Curtis N.E."/>
            <person name="Altenburger A."/>
            <person name="Shibata T."/>
            <person name="Feng M."/>
            <person name="Maeda T."/>
            <person name="Schwartz J.A."/>
            <person name="Shigenobu S."/>
            <person name="Lundholm N."/>
            <person name="Nishiyama T."/>
            <person name="Yang H."/>
            <person name="Hasebe M."/>
            <person name="Li S."/>
            <person name="Pierce S.K."/>
            <person name="Wang J."/>
        </authorList>
    </citation>
    <scope>NUCLEOTIDE SEQUENCE [LARGE SCALE GENOMIC DNA]</scope>
    <source>
        <strain evidence="1">EC2010</strain>
        <tissue evidence="1">Whole organism of an adult</tissue>
    </source>
</reference>
<accession>A0A3S1BAG5</accession>
<protein>
    <submittedName>
        <fullName evidence="1">Uncharacterized protein</fullName>
    </submittedName>
</protein>
<keyword evidence="2" id="KW-1185">Reference proteome</keyword>
<proteinExistence type="predicted"/>
<sequence>MLQLLETLRQEHEDIQIIKEHAANLGTQQDKVGIYKKIDDLRVQIEEEEFQSYLADFEDGVKDEVVLLGSISLEEVQEEERRLRDEHVRYLGQEAERERSRE</sequence>
<dbReference type="EMBL" id="RQTK01000482">
    <property type="protein sequence ID" value="RUS78905.1"/>
    <property type="molecule type" value="Genomic_DNA"/>
</dbReference>
<name>A0A3S1BAG5_ELYCH</name>
<gene>
    <name evidence="1" type="ORF">EGW08_013318</name>
</gene>
<organism evidence="1 2">
    <name type="scientific">Elysia chlorotica</name>
    <name type="common">Eastern emerald elysia</name>
    <name type="synonym">Sea slug</name>
    <dbReference type="NCBI Taxonomy" id="188477"/>
    <lineage>
        <taxon>Eukaryota</taxon>
        <taxon>Metazoa</taxon>
        <taxon>Spiralia</taxon>
        <taxon>Lophotrochozoa</taxon>
        <taxon>Mollusca</taxon>
        <taxon>Gastropoda</taxon>
        <taxon>Heterobranchia</taxon>
        <taxon>Euthyneura</taxon>
        <taxon>Panpulmonata</taxon>
        <taxon>Sacoglossa</taxon>
        <taxon>Placobranchoidea</taxon>
        <taxon>Plakobranchidae</taxon>
        <taxon>Elysia</taxon>
    </lineage>
</organism>
<evidence type="ECO:0000313" key="2">
    <source>
        <dbReference type="Proteomes" id="UP000271974"/>
    </source>
</evidence>
<evidence type="ECO:0000313" key="1">
    <source>
        <dbReference type="EMBL" id="RUS78905.1"/>
    </source>
</evidence>